<organism evidence="1 2">
    <name type="scientific">Listeria cornellensis FSL F6-0969</name>
    <dbReference type="NCBI Taxonomy" id="1265820"/>
    <lineage>
        <taxon>Bacteria</taxon>
        <taxon>Bacillati</taxon>
        <taxon>Bacillota</taxon>
        <taxon>Bacilli</taxon>
        <taxon>Bacillales</taxon>
        <taxon>Listeriaceae</taxon>
        <taxon>Listeria</taxon>
    </lineage>
</organism>
<accession>W7C1F5</accession>
<dbReference type="GO" id="GO:0016491">
    <property type="term" value="F:oxidoreductase activity"/>
    <property type="evidence" value="ECO:0007669"/>
    <property type="project" value="UniProtKB-KW"/>
</dbReference>
<dbReference type="SUPFAM" id="SSF53223">
    <property type="entry name" value="Aminoacid dehydrogenase-like, N-terminal domain"/>
    <property type="match status" value="1"/>
</dbReference>
<reference evidence="1 2" key="1">
    <citation type="journal article" date="2014" name="Int. J. Syst. Evol. Microbiol.">
        <title>Listeria floridensis sp. nov., Listeria aquatica sp. nov., Listeria cornellensis sp. nov., Listeria riparia sp. nov. and Listeria grandensis sp. nov., from agricultural and natural environments.</title>
        <authorList>
            <person name="den Bakker H.C."/>
            <person name="Warchocki S."/>
            <person name="Wright E.M."/>
            <person name="Allred A.F."/>
            <person name="Ahlstrom C."/>
            <person name="Manuel C.S."/>
            <person name="Stasiewicz M.J."/>
            <person name="Burrell A."/>
            <person name="Roof S."/>
            <person name="Strawn L."/>
            <person name="Fortes E.D."/>
            <person name="Nightingale K.K."/>
            <person name="Kephart D."/>
            <person name="Wiedmann M."/>
        </authorList>
    </citation>
    <scope>NUCLEOTIDE SEQUENCE [LARGE SCALE GENOMIC DNA]</scope>
    <source>
        <strain evidence="2">FSL F6-969</strain>
    </source>
</reference>
<dbReference type="PATRIC" id="fig|1265820.5.peg.1234"/>
<dbReference type="Gene3D" id="1.20.1370.30">
    <property type="match status" value="1"/>
</dbReference>
<dbReference type="STRING" id="1265820.PCORN_06295"/>
<dbReference type="EC" id="1.1.1.38" evidence="1"/>
<comment type="caution">
    <text evidence="1">The sequence shown here is derived from an EMBL/GenBank/DDBJ whole genome shotgun (WGS) entry which is preliminary data.</text>
</comment>
<sequence length="68" mass="7686">MMNGYARLNDPFQNKGTAFTARERAEWGLDGLIPATIETLEQQVARVYTALHKKNDTHGETFVFDDAL</sequence>
<evidence type="ECO:0000313" key="2">
    <source>
        <dbReference type="Proteomes" id="UP000019254"/>
    </source>
</evidence>
<gene>
    <name evidence="1" type="ORF">PCORN_06295</name>
</gene>
<dbReference type="InterPro" id="IPR046346">
    <property type="entry name" value="Aminoacid_DH-like_N_sf"/>
</dbReference>
<keyword evidence="2" id="KW-1185">Reference proteome</keyword>
<protein>
    <submittedName>
        <fullName evidence="1">Malate dehydrogenase</fullName>
        <ecNumber evidence="1">1.1.1.38</ecNumber>
    </submittedName>
</protein>
<proteinExistence type="predicted"/>
<dbReference type="EMBL" id="AODE01000013">
    <property type="protein sequence ID" value="EUJ31087.1"/>
    <property type="molecule type" value="Genomic_DNA"/>
</dbReference>
<evidence type="ECO:0000313" key="1">
    <source>
        <dbReference type="EMBL" id="EUJ31087.1"/>
    </source>
</evidence>
<name>W7C1F5_9LIST</name>
<keyword evidence="1" id="KW-0560">Oxidoreductase</keyword>
<dbReference type="Proteomes" id="UP000019254">
    <property type="component" value="Unassembled WGS sequence"/>
</dbReference>
<dbReference type="AlphaFoldDB" id="W7C1F5"/>